<comment type="caution">
    <text evidence="2">The sequence shown here is derived from an EMBL/GenBank/DDBJ whole genome shotgun (WGS) entry which is preliminary data.</text>
</comment>
<name>A0A4Q2T0H1_9HYPH</name>
<organism evidence="2 3">
    <name type="scientific">Ciceribacter ferrooxidans</name>
    <dbReference type="NCBI Taxonomy" id="2509717"/>
    <lineage>
        <taxon>Bacteria</taxon>
        <taxon>Pseudomonadati</taxon>
        <taxon>Pseudomonadota</taxon>
        <taxon>Alphaproteobacteria</taxon>
        <taxon>Hyphomicrobiales</taxon>
        <taxon>Rhizobiaceae</taxon>
        <taxon>Ciceribacter</taxon>
    </lineage>
</organism>
<dbReference type="RefSeq" id="WP_129333561.1">
    <property type="nucleotide sequence ID" value="NZ_SDVB01000253.1"/>
</dbReference>
<dbReference type="AlphaFoldDB" id="A0A4Q2T0H1"/>
<dbReference type="OrthoDB" id="8421918at2"/>
<accession>A0A4Q2T0H1</accession>
<gene>
    <name evidence="2" type="ORF">EUU22_19065</name>
</gene>
<reference evidence="2 3" key="1">
    <citation type="submission" date="2019-01" db="EMBL/GenBank/DDBJ databases">
        <authorList>
            <person name="Deng T."/>
        </authorList>
    </citation>
    <scope>NUCLEOTIDE SEQUENCE [LARGE SCALE GENOMIC DNA]</scope>
    <source>
        <strain evidence="2 3">F8825</strain>
    </source>
</reference>
<dbReference type="EMBL" id="SDVB01000253">
    <property type="protein sequence ID" value="RYC10168.1"/>
    <property type="molecule type" value="Genomic_DNA"/>
</dbReference>
<proteinExistence type="predicted"/>
<feature type="region of interest" description="Disordered" evidence="1">
    <location>
        <begin position="133"/>
        <end position="156"/>
    </location>
</feature>
<evidence type="ECO:0000313" key="2">
    <source>
        <dbReference type="EMBL" id="RYC10168.1"/>
    </source>
</evidence>
<sequence>MASLLATIRAAVRPGSQPDALDAIEGEPDASASILEEPHSEAQHTGGDMSVNQTVAGAAQAATETIAAVAAASGGNDGFKAAVDRFSAVLGADGIKGDARRMSAALDLATASPDMAADAVVSFVTDNVPASTTAAAPDGTPAAAEASAPQQRPAAGAYEAQVQAAANLAMAGNQSPMAESGLHKAVTARIEAMKSAR</sequence>
<dbReference type="Proteomes" id="UP000291088">
    <property type="component" value="Unassembled WGS sequence"/>
</dbReference>
<evidence type="ECO:0000313" key="3">
    <source>
        <dbReference type="Proteomes" id="UP000291088"/>
    </source>
</evidence>
<keyword evidence="3" id="KW-1185">Reference proteome</keyword>
<protein>
    <submittedName>
        <fullName evidence="2">Uncharacterized protein</fullName>
    </submittedName>
</protein>
<evidence type="ECO:0000256" key="1">
    <source>
        <dbReference type="SAM" id="MobiDB-lite"/>
    </source>
</evidence>